<evidence type="ECO:0000313" key="1">
    <source>
        <dbReference type="EMBL" id="CAI6334773.1"/>
    </source>
</evidence>
<keyword evidence="2" id="KW-1185">Reference proteome</keyword>
<protein>
    <submittedName>
        <fullName evidence="1">Uncharacterized protein</fullName>
    </submittedName>
</protein>
<name>A0A9W4XKB8_9PLEO</name>
<dbReference type="EMBL" id="CAOQHR010000005">
    <property type="protein sequence ID" value="CAI6334773.1"/>
    <property type="molecule type" value="Genomic_DNA"/>
</dbReference>
<accession>A0A9W4XKB8</accession>
<comment type="caution">
    <text evidence="1">The sequence shown here is derived from an EMBL/GenBank/DDBJ whole genome shotgun (WGS) entry which is preliminary data.</text>
</comment>
<sequence>MVAVKMSHKSCAFPDKRAAKCNGDKKYINREASRRKQSGDAIIVNKSKYNIASGVRVGCPYYMKDPQSCAKAACRGNGYKEIAKLKDHLKDCHNLTKSLMSQLSFKSRRFTSLKSLEEKWKLAFSIIFPEVPKEKIPSGIATRIGPVAALSKCQKCRQEKESIAEKDKSMVGGEGYVNIKAMRKMLHDRAWDMFKDGMEIHIADFMVAFGPLFDGAVQDVITGRDSEIDVDVQMDTIGEIDIATGIVTDFDLLDLDMDVTEQAHDVLKPHSKMELECDAKPPASRSPQGKLDTCSSITLATPDAMPICAQNLDADFIDYDMEQESEGLSDQANSTTHVAPPFAPLSEAKYTSTPIETDAKSMASVDLHLSDSTHGEEVCGTKPVWNSECAKDAMLSYESRNHDDMSPEAWLQAREEQIGSRKVGVFAFEAPRR</sequence>
<dbReference type="OrthoDB" id="3801335at2759"/>
<reference evidence="1" key="1">
    <citation type="submission" date="2023-01" db="EMBL/GenBank/DDBJ databases">
        <authorList>
            <person name="Van Ghelder C."/>
            <person name="Rancurel C."/>
        </authorList>
    </citation>
    <scope>NUCLEOTIDE SEQUENCE</scope>
    <source>
        <strain evidence="1">CNCM I-4278</strain>
    </source>
</reference>
<proteinExistence type="predicted"/>
<dbReference type="Proteomes" id="UP001152607">
    <property type="component" value="Unassembled WGS sequence"/>
</dbReference>
<gene>
    <name evidence="1" type="ORF">PDIGIT_LOCUS7841</name>
</gene>
<evidence type="ECO:0000313" key="2">
    <source>
        <dbReference type="Proteomes" id="UP001152607"/>
    </source>
</evidence>
<organism evidence="1 2">
    <name type="scientific">Periconia digitata</name>
    <dbReference type="NCBI Taxonomy" id="1303443"/>
    <lineage>
        <taxon>Eukaryota</taxon>
        <taxon>Fungi</taxon>
        <taxon>Dikarya</taxon>
        <taxon>Ascomycota</taxon>
        <taxon>Pezizomycotina</taxon>
        <taxon>Dothideomycetes</taxon>
        <taxon>Pleosporomycetidae</taxon>
        <taxon>Pleosporales</taxon>
        <taxon>Massarineae</taxon>
        <taxon>Periconiaceae</taxon>
        <taxon>Periconia</taxon>
    </lineage>
</organism>
<dbReference type="AlphaFoldDB" id="A0A9W4XKB8"/>